<evidence type="ECO:0000259" key="1">
    <source>
        <dbReference type="Pfam" id="PF13501"/>
    </source>
</evidence>
<dbReference type="InterPro" id="IPR016568">
    <property type="entry name" value="Sulphur_oxidation_SoxY"/>
</dbReference>
<dbReference type="Pfam" id="PF13501">
    <property type="entry name" value="SoxY"/>
    <property type="match status" value="1"/>
</dbReference>
<evidence type="ECO:0000313" key="3">
    <source>
        <dbReference type="Proteomes" id="UP000438991"/>
    </source>
</evidence>
<dbReference type="EMBL" id="WNKV01000010">
    <property type="protein sequence ID" value="MTW17392.1"/>
    <property type="molecule type" value="Genomic_DNA"/>
</dbReference>
<comment type="caution">
    <text evidence="2">The sequence shown here is derived from an EMBL/GenBank/DDBJ whole genome shotgun (WGS) entry which is preliminary data.</text>
</comment>
<dbReference type="RefSeq" id="WP_111384498.1">
    <property type="nucleotide sequence ID" value="NZ_NPEW01000042.1"/>
</dbReference>
<dbReference type="Gene3D" id="2.60.40.2470">
    <property type="entry name" value="SoxY domain"/>
    <property type="match status" value="1"/>
</dbReference>
<protein>
    <submittedName>
        <fullName evidence="2">Thiosulfate oxidation carrier protein SoxY</fullName>
    </submittedName>
</protein>
<dbReference type="NCBIfam" id="TIGR04488">
    <property type="entry name" value="SoxY_true_GGCGG"/>
    <property type="match status" value="1"/>
</dbReference>
<gene>
    <name evidence="2" type="primary">soxY</name>
    <name evidence="2" type="ORF">GJ689_14385</name>
</gene>
<organism evidence="2 3">
    <name type="scientific">Rhodoplanes serenus</name>
    <dbReference type="NCBI Taxonomy" id="200615"/>
    <lineage>
        <taxon>Bacteria</taxon>
        <taxon>Pseudomonadati</taxon>
        <taxon>Pseudomonadota</taxon>
        <taxon>Alphaproteobacteria</taxon>
        <taxon>Hyphomicrobiales</taxon>
        <taxon>Nitrobacteraceae</taxon>
        <taxon>Rhodoplanes</taxon>
    </lineage>
</organism>
<dbReference type="Proteomes" id="UP000438991">
    <property type="component" value="Unassembled WGS sequence"/>
</dbReference>
<dbReference type="InterPro" id="IPR006311">
    <property type="entry name" value="TAT_signal"/>
</dbReference>
<feature type="domain" description="Ig-like SoxY" evidence="1">
    <location>
        <begin position="48"/>
        <end position="156"/>
    </location>
</feature>
<dbReference type="InterPro" id="IPR038162">
    <property type="entry name" value="SoxY_sf"/>
</dbReference>
<name>A0A327KBQ5_9BRAD</name>
<evidence type="ECO:0000313" key="2">
    <source>
        <dbReference type="EMBL" id="MTW17392.1"/>
    </source>
</evidence>
<dbReference type="PROSITE" id="PS51318">
    <property type="entry name" value="TAT"/>
    <property type="match status" value="1"/>
</dbReference>
<accession>A0A327KBQ5</accession>
<dbReference type="AlphaFoldDB" id="A0A327KBQ5"/>
<reference evidence="2 3" key="1">
    <citation type="submission" date="2019-11" db="EMBL/GenBank/DDBJ databases">
        <title>Whole-genome sequence of Rhodoplanes serenus DSM 18633, type strain.</title>
        <authorList>
            <person name="Kyndt J.A."/>
            <person name="Meyer T.E."/>
        </authorList>
    </citation>
    <scope>NUCLEOTIDE SEQUENCE [LARGE SCALE GENOMIC DNA]</scope>
    <source>
        <strain evidence="2 3">DSM 18633</strain>
    </source>
</reference>
<dbReference type="InterPro" id="IPR032711">
    <property type="entry name" value="SoxY"/>
</dbReference>
<sequence>MVVTRNRRQLLAIGAGAVGAVVIGTGLEVGFGRGVAWAAPNDTTDLVKKFTGGKEATAGPLKVVAPEIAENGNTVPLSVMIEGDLPAGRRVEEILVLADGNPRGGVARFTFSAEAVPEASTRIRLAETQNIVAVAKMSDGSFLTASRQVKVTIGGCGG</sequence>
<proteinExistence type="predicted"/>